<dbReference type="EC" id="3.6.1.22" evidence="4"/>
<reference evidence="11" key="1">
    <citation type="submission" date="2021-02" db="EMBL/GenBank/DDBJ databases">
        <authorList>
            <person name="Nieuwenhuis M."/>
            <person name="Van De Peppel L.J.J."/>
        </authorList>
    </citation>
    <scope>NUCLEOTIDE SEQUENCE</scope>
    <source>
        <strain evidence="11">D49</strain>
    </source>
</reference>
<dbReference type="NCBIfam" id="NF001299">
    <property type="entry name" value="PRK00241.1"/>
    <property type="match status" value="1"/>
</dbReference>
<sequence length="447" mass="49624">MNLPTNMFSGSPLNRLSWLRTSHPFLNAIIVSPKTRWAVFNSGQPLVYANSNLVHEQSLAFLSTSDVRPFLGPEPFFGQGKEEGELVVESPETQHSPTEAARHHSSPIIFLGLKENSKSNALPSSDFVDPEAAIANLDGVPYFSIDIFELGLTDERIKEILDASSAAQDGQTLSWSEPRILMSGLDSFSGGVFAEARSMVDWNQRNKFCPGCGSTTYSMWGGWKISCSSLLPWADNAGRKPCITSKGLHNFTHPRTDPVVIMIAIDESGDKILLGRGKKFPGKFYSALAGFIEPGETFEDAVAREMWEEAGVTVWDIRYHSGQPWPYPANLMVGFYARADSTQPIRVDLDNELVDARWYTRAEIRTVLRHPSGGKFGKAEYKKMAESVEDRTAETKMVQIEFKNDDPPFRLPPVTAIAGVLIRDWVEGKIGFSTEDTSKQPALRNNL</sequence>
<evidence type="ECO:0000313" key="11">
    <source>
        <dbReference type="EMBL" id="KAG5636934.1"/>
    </source>
</evidence>
<feature type="domain" description="Nudix hydrolase" evidence="10">
    <location>
        <begin position="254"/>
        <end position="384"/>
    </location>
</feature>
<organism evidence="11 12">
    <name type="scientific">Sphagnurus paluster</name>
    <dbReference type="NCBI Taxonomy" id="117069"/>
    <lineage>
        <taxon>Eukaryota</taxon>
        <taxon>Fungi</taxon>
        <taxon>Dikarya</taxon>
        <taxon>Basidiomycota</taxon>
        <taxon>Agaricomycotina</taxon>
        <taxon>Agaricomycetes</taxon>
        <taxon>Agaricomycetidae</taxon>
        <taxon>Agaricales</taxon>
        <taxon>Tricholomatineae</taxon>
        <taxon>Lyophyllaceae</taxon>
        <taxon>Sphagnurus</taxon>
    </lineage>
</organism>
<evidence type="ECO:0000256" key="1">
    <source>
        <dbReference type="ARBA" id="ARBA00001946"/>
    </source>
</evidence>
<evidence type="ECO:0000256" key="2">
    <source>
        <dbReference type="ARBA" id="ARBA00001947"/>
    </source>
</evidence>
<dbReference type="InterPro" id="IPR000086">
    <property type="entry name" value="NUDIX_hydrolase_dom"/>
</dbReference>
<dbReference type="InterPro" id="IPR015797">
    <property type="entry name" value="NUDIX_hydrolase-like_dom_sf"/>
</dbReference>
<dbReference type="Pfam" id="PF00293">
    <property type="entry name" value="NUDIX"/>
    <property type="match status" value="1"/>
</dbReference>
<keyword evidence="6" id="KW-0378">Hydrolase</keyword>
<keyword evidence="7" id="KW-0460">Magnesium</keyword>
<evidence type="ECO:0000256" key="6">
    <source>
        <dbReference type="ARBA" id="ARBA00022801"/>
    </source>
</evidence>
<dbReference type="PROSITE" id="PS00893">
    <property type="entry name" value="NUDIX_BOX"/>
    <property type="match status" value="1"/>
</dbReference>
<dbReference type="AlphaFoldDB" id="A0A9P7FTT4"/>
<comment type="cofactor">
    <cofactor evidence="1">
        <name>Mg(2+)</name>
        <dbReference type="ChEBI" id="CHEBI:18420"/>
    </cofactor>
</comment>
<dbReference type="CDD" id="cd03429">
    <property type="entry name" value="NUDIX_NADH_pyrophosphatase_Nudt13"/>
    <property type="match status" value="1"/>
</dbReference>
<evidence type="ECO:0000256" key="3">
    <source>
        <dbReference type="ARBA" id="ARBA00009595"/>
    </source>
</evidence>
<dbReference type="InterPro" id="IPR050241">
    <property type="entry name" value="NAD-cap_RNA_hydrolase_NudC"/>
</dbReference>
<evidence type="ECO:0000256" key="5">
    <source>
        <dbReference type="ARBA" id="ARBA00022723"/>
    </source>
</evidence>
<dbReference type="GO" id="GO:0005829">
    <property type="term" value="C:cytosol"/>
    <property type="evidence" value="ECO:0007669"/>
    <property type="project" value="TreeGrafter"/>
</dbReference>
<dbReference type="SUPFAM" id="SSF55811">
    <property type="entry name" value="Nudix"/>
    <property type="match status" value="1"/>
</dbReference>
<proteinExistence type="inferred from homology"/>
<comment type="caution">
    <text evidence="11">The sequence shown here is derived from an EMBL/GenBank/DDBJ whole genome shotgun (WGS) entry which is preliminary data.</text>
</comment>
<dbReference type="GO" id="GO:0035529">
    <property type="term" value="F:NADH pyrophosphatase activity"/>
    <property type="evidence" value="ECO:0007669"/>
    <property type="project" value="TreeGrafter"/>
</dbReference>
<comment type="similarity">
    <text evidence="3">Belongs to the Nudix hydrolase family. NudC subfamily.</text>
</comment>
<dbReference type="GO" id="GO:0046872">
    <property type="term" value="F:metal ion binding"/>
    <property type="evidence" value="ECO:0007669"/>
    <property type="project" value="UniProtKB-KW"/>
</dbReference>
<dbReference type="Gene3D" id="3.90.79.10">
    <property type="entry name" value="Nucleoside Triphosphate Pyrophosphohydrolase"/>
    <property type="match status" value="1"/>
</dbReference>
<dbReference type="InterPro" id="IPR020084">
    <property type="entry name" value="NUDIX_hydrolase_CS"/>
</dbReference>
<evidence type="ECO:0000313" key="12">
    <source>
        <dbReference type="Proteomes" id="UP000717328"/>
    </source>
</evidence>
<dbReference type="OrthoDB" id="10249612at2759"/>
<evidence type="ECO:0000256" key="9">
    <source>
        <dbReference type="ARBA" id="ARBA00023679"/>
    </source>
</evidence>
<name>A0A9P7FTT4_9AGAR</name>
<protein>
    <recommendedName>
        <fullName evidence="4">NAD(+) diphosphatase</fullName>
        <ecNumber evidence="4">3.6.1.22</ecNumber>
    </recommendedName>
</protein>
<dbReference type="PANTHER" id="PTHR42904:SF6">
    <property type="entry name" value="NAD-CAPPED RNA HYDROLASE NUDT12"/>
    <property type="match status" value="1"/>
</dbReference>
<accession>A0A9P7FTT4</accession>
<keyword evidence="5" id="KW-0479">Metal-binding</keyword>
<comment type="catalytic activity">
    <reaction evidence="9">
        <text>a 5'-end NAD(+)-phospho-ribonucleoside in mRNA + H2O = a 5'-end phospho-adenosine-phospho-ribonucleoside in mRNA + beta-nicotinamide D-ribonucleotide + 2 H(+)</text>
        <dbReference type="Rhea" id="RHEA:60876"/>
        <dbReference type="Rhea" id="RHEA-COMP:15698"/>
        <dbReference type="Rhea" id="RHEA-COMP:15719"/>
        <dbReference type="ChEBI" id="CHEBI:14649"/>
        <dbReference type="ChEBI" id="CHEBI:15377"/>
        <dbReference type="ChEBI" id="CHEBI:15378"/>
        <dbReference type="ChEBI" id="CHEBI:144029"/>
        <dbReference type="ChEBI" id="CHEBI:144051"/>
    </reaction>
    <physiologicalReaction direction="left-to-right" evidence="9">
        <dbReference type="Rhea" id="RHEA:60877"/>
    </physiologicalReaction>
</comment>
<dbReference type="PANTHER" id="PTHR42904">
    <property type="entry name" value="NUDIX HYDROLASE, NUDC SUBFAMILY"/>
    <property type="match status" value="1"/>
</dbReference>
<dbReference type="GO" id="GO:0019677">
    <property type="term" value="P:NAD+ catabolic process"/>
    <property type="evidence" value="ECO:0007669"/>
    <property type="project" value="TreeGrafter"/>
</dbReference>
<reference evidence="11" key="2">
    <citation type="submission" date="2021-10" db="EMBL/GenBank/DDBJ databases">
        <title>Phylogenomics reveals ancestral predisposition of the termite-cultivated fungus Termitomyces towards a domesticated lifestyle.</title>
        <authorList>
            <person name="Auxier B."/>
            <person name="Grum-Grzhimaylo A."/>
            <person name="Cardenas M.E."/>
            <person name="Lodge J.D."/>
            <person name="Laessoe T."/>
            <person name="Pedersen O."/>
            <person name="Smith M.E."/>
            <person name="Kuyper T.W."/>
            <person name="Franco-Molano E.A."/>
            <person name="Baroni T.J."/>
            <person name="Aanen D.K."/>
        </authorList>
    </citation>
    <scope>NUCLEOTIDE SEQUENCE</scope>
    <source>
        <strain evidence="11">D49</strain>
    </source>
</reference>
<dbReference type="Gene3D" id="3.90.79.20">
    <property type="match status" value="1"/>
</dbReference>
<dbReference type="PROSITE" id="PS51462">
    <property type="entry name" value="NUDIX"/>
    <property type="match status" value="1"/>
</dbReference>
<comment type="cofactor">
    <cofactor evidence="2">
        <name>Zn(2+)</name>
        <dbReference type="ChEBI" id="CHEBI:29105"/>
    </cofactor>
</comment>
<keyword evidence="8" id="KW-0520">NAD</keyword>
<evidence type="ECO:0000256" key="4">
    <source>
        <dbReference type="ARBA" id="ARBA00012381"/>
    </source>
</evidence>
<dbReference type="GO" id="GO:0006742">
    <property type="term" value="P:NADP+ catabolic process"/>
    <property type="evidence" value="ECO:0007669"/>
    <property type="project" value="TreeGrafter"/>
</dbReference>
<keyword evidence="12" id="KW-1185">Reference proteome</keyword>
<evidence type="ECO:0000256" key="8">
    <source>
        <dbReference type="ARBA" id="ARBA00023027"/>
    </source>
</evidence>
<evidence type="ECO:0000259" key="10">
    <source>
        <dbReference type="PROSITE" id="PS51462"/>
    </source>
</evidence>
<dbReference type="Proteomes" id="UP000717328">
    <property type="component" value="Unassembled WGS sequence"/>
</dbReference>
<evidence type="ECO:0000256" key="7">
    <source>
        <dbReference type="ARBA" id="ARBA00022842"/>
    </source>
</evidence>
<dbReference type="InterPro" id="IPR049734">
    <property type="entry name" value="NudC-like_C"/>
</dbReference>
<dbReference type="GO" id="GO:0005777">
    <property type="term" value="C:peroxisome"/>
    <property type="evidence" value="ECO:0007669"/>
    <property type="project" value="TreeGrafter"/>
</dbReference>
<dbReference type="EMBL" id="JABCKI010005876">
    <property type="protein sequence ID" value="KAG5636934.1"/>
    <property type="molecule type" value="Genomic_DNA"/>
</dbReference>
<gene>
    <name evidence="11" type="ORF">H0H81_006330</name>
</gene>